<dbReference type="PATRIC" id="fig|879305.3.peg.67"/>
<comment type="caution">
    <text evidence="1">The sequence shown here is derived from an EMBL/GenBank/DDBJ whole genome shotgun (WGS) entry which is preliminary data.</text>
</comment>
<evidence type="ECO:0000313" key="1">
    <source>
        <dbReference type="EMBL" id="EGC82907.1"/>
    </source>
</evidence>
<organism evidence="1 2">
    <name type="scientific">Anaerococcus prevotii ACS-065-V-Col13</name>
    <dbReference type="NCBI Taxonomy" id="879305"/>
    <lineage>
        <taxon>Bacteria</taxon>
        <taxon>Bacillati</taxon>
        <taxon>Bacillota</taxon>
        <taxon>Tissierellia</taxon>
        <taxon>Tissierellales</taxon>
        <taxon>Peptoniphilaceae</taxon>
        <taxon>Anaerococcus</taxon>
    </lineage>
</organism>
<dbReference type="EMBL" id="AEXM01000001">
    <property type="protein sequence ID" value="EGC82907.1"/>
    <property type="molecule type" value="Genomic_DNA"/>
</dbReference>
<sequence>MNKIYEKIDLYKSMPIDTVKISLGNNLNEKYLEDLFSLNKKFASDNLLLMIKVNLLEVSKNLLGVNYKNESFDEPKIQKASFSFLNFLVKRGIRAFDFGDINYLVKNNPSDKKIIDTSRLINKNLRSLGKDVISLCDLSYKYIDLYDILTGDSDFDFSYICRPINIFDEQSRKLLKETYQNGGRISYKIGFSKSRSKNLSFVKESLILTSLTLLDLPLYIKDSESYFDVAGPIESIRDYLGEILKIKNNLHALPRKEFYEIIKKDKDIYSYSLKIGDNKFLFIGNLTQKEILVNISMYVSNYSEYKLLLGNYGKRTIVKNILLRSYEGLIFVRK</sequence>
<dbReference type="STRING" id="879305.HMPREF9290_1695"/>
<evidence type="ECO:0000313" key="2">
    <source>
        <dbReference type="Proteomes" id="UP000005286"/>
    </source>
</evidence>
<gene>
    <name evidence="1" type="ORF">HMPREF9290_1695</name>
</gene>
<proteinExistence type="predicted"/>
<protein>
    <submittedName>
        <fullName evidence="1">Uncharacterized protein</fullName>
    </submittedName>
</protein>
<reference evidence="1 2" key="1">
    <citation type="submission" date="2011-01" db="EMBL/GenBank/DDBJ databases">
        <authorList>
            <person name="Durkin A.S."/>
            <person name="Madupu R."/>
            <person name="Torralba M."/>
            <person name="Gillis M."/>
            <person name="Methe B."/>
            <person name="Sutton G."/>
            <person name="Nelson K.E."/>
        </authorList>
    </citation>
    <scope>NUCLEOTIDE SEQUENCE [LARGE SCALE GENOMIC DNA]</scope>
    <source>
        <strain evidence="1 2">ACS-065-V-Col13</strain>
    </source>
</reference>
<dbReference type="Proteomes" id="UP000005286">
    <property type="component" value="Unassembled WGS sequence"/>
</dbReference>
<dbReference type="AlphaFoldDB" id="F0GTD5"/>
<keyword evidence="2" id="KW-1185">Reference proteome</keyword>
<dbReference type="InterPro" id="IPR013780">
    <property type="entry name" value="Glyco_hydro_b"/>
</dbReference>
<dbReference type="SUPFAM" id="SSF51011">
    <property type="entry name" value="Glycosyl hydrolase domain"/>
    <property type="match status" value="1"/>
</dbReference>
<accession>F0GTD5</accession>
<dbReference type="Gene3D" id="2.60.40.1180">
    <property type="entry name" value="Golgi alpha-mannosidase II"/>
    <property type="match status" value="1"/>
</dbReference>
<name>F0GTD5_9FIRM</name>